<dbReference type="Proteomes" id="UP000273643">
    <property type="component" value="Unassembled WGS sequence"/>
</dbReference>
<comment type="caution">
    <text evidence="3">The sequence shown here is derived from an EMBL/GenBank/DDBJ whole genome shotgun (WGS) entry which is preliminary data.</text>
</comment>
<feature type="domain" description="Glycosyltransferase subfamily 4-like N-terminal" evidence="2">
    <location>
        <begin position="21"/>
        <end position="176"/>
    </location>
</feature>
<keyword evidence="4" id="KW-1185">Reference proteome</keyword>
<feature type="domain" description="Glycosyl transferase family 1" evidence="1">
    <location>
        <begin position="195"/>
        <end position="338"/>
    </location>
</feature>
<evidence type="ECO:0000259" key="1">
    <source>
        <dbReference type="Pfam" id="PF00534"/>
    </source>
</evidence>
<proteinExistence type="predicted"/>
<dbReference type="GO" id="GO:0016757">
    <property type="term" value="F:glycosyltransferase activity"/>
    <property type="evidence" value="ECO:0007669"/>
    <property type="project" value="UniProtKB-ARBA"/>
</dbReference>
<dbReference type="CDD" id="cd03811">
    <property type="entry name" value="GT4_GT28_WabH-like"/>
    <property type="match status" value="1"/>
</dbReference>
<dbReference type="EMBL" id="RJUK01000003">
    <property type="protein sequence ID" value="ROQ18073.1"/>
    <property type="molecule type" value="Genomic_DNA"/>
</dbReference>
<dbReference type="OrthoDB" id="9775208at2"/>
<evidence type="ECO:0000313" key="4">
    <source>
        <dbReference type="Proteomes" id="UP000273643"/>
    </source>
</evidence>
<gene>
    <name evidence="3" type="ORF">EDC38_3046</name>
</gene>
<dbReference type="PANTHER" id="PTHR12526:SF637">
    <property type="entry name" value="GLYCOSYLTRANSFERASE EPSF-RELATED"/>
    <property type="match status" value="1"/>
</dbReference>
<keyword evidence="3" id="KW-0808">Transferase</keyword>
<dbReference type="RefSeq" id="WP_123639394.1">
    <property type="nucleotide sequence ID" value="NZ_RJUK01000003.1"/>
</dbReference>
<organism evidence="3 4">
    <name type="scientific">Marinimicrobium koreense</name>
    <dbReference type="NCBI Taxonomy" id="306545"/>
    <lineage>
        <taxon>Bacteria</taxon>
        <taxon>Pseudomonadati</taxon>
        <taxon>Pseudomonadota</taxon>
        <taxon>Gammaproteobacteria</taxon>
        <taxon>Cellvibrionales</taxon>
        <taxon>Cellvibrionaceae</taxon>
        <taxon>Marinimicrobium</taxon>
    </lineage>
</organism>
<sequence>MAKPDPRLRVMHIISGDLWAGAEVQAYTLLSQLRHYCELQIVLMNSGRLADELSALDISIIVLDESRIGSFQIIRALREAMNRFQPDIVHTHRQKENILGSIANLTSVRAKCLRTTHGAPEFSVGGLQRIQRDVDRLVGRYLQQAIIAVSADLGQQLAAHFPPSHIHIIHNGVDSDVLRKSAVGTADFRQTQPDSLHIGILGRLEPVKRVDLFLKMIPLLRSQRPDLSLRFHVIGEGRLRSSLEAMAQSLDVKEQVHFHGHRPDIPACICALDAVIMCSDHEGTPMAALETLALGTPLIAHDTGGLSEILQSHPDFLVQEHNEHGYARAVMNWLQRPEGENPVLGLDYEASHNARRTASLYRRLNQV</sequence>
<dbReference type="Gene3D" id="3.40.50.2000">
    <property type="entry name" value="Glycogen Phosphorylase B"/>
    <property type="match status" value="2"/>
</dbReference>
<dbReference type="AlphaFoldDB" id="A0A3N1NPK1"/>
<dbReference type="PANTHER" id="PTHR12526">
    <property type="entry name" value="GLYCOSYLTRANSFERASE"/>
    <property type="match status" value="1"/>
</dbReference>
<dbReference type="SUPFAM" id="SSF53756">
    <property type="entry name" value="UDP-Glycosyltransferase/glycogen phosphorylase"/>
    <property type="match status" value="1"/>
</dbReference>
<reference evidence="3 4" key="1">
    <citation type="submission" date="2018-11" db="EMBL/GenBank/DDBJ databases">
        <title>Genomic Encyclopedia of Type Strains, Phase IV (KMG-IV): sequencing the most valuable type-strain genomes for metagenomic binning, comparative biology and taxonomic classification.</title>
        <authorList>
            <person name="Goeker M."/>
        </authorList>
    </citation>
    <scope>NUCLEOTIDE SEQUENCE [LARGE SCALE GENOMIC DNA]</scope>
    <source>
        <strain evidence="3 4">DSM 16974</strain>
    </source>
</reference>
<accession>A0A3N1NPK1</accession>
<evidence type="ECO:0000259" key="2">
    <source>
        <dbReference type="Pfam" id="PF13439"/>
    </source>
</evidence>
<dbReference type="InterPro" id="IPR028098">
    <property type="entry name" value="Glyco_trans_4-like_N"/>
</dbReference>
<dbReference type="InterPro" id="IPR001296">
    <property type="entry name" value="Glyco_trans_1"/>
</dbReference>
<name>A0A3N1NPK1_9GAMM</name>
<evidence type="ECO:0000313" key="3">
    <source>
        <dbReference type="EMBL" id="ROQ18073.1"/>
    </source>
</evidence>
<dbReference type="Pfam" id="PF13439">
    <property type="entry name" value="Glyco_transf_4"/>
    <property type="match status" value="1"/>
</dbReference>
<dbReference type="Pfam" id="PF00534">
    <property type="entry name" value="Glycos_transf_1"/>
    <property type="match status" value="1"/>
</dbReference>
<protein>
    <submittedName>
        <fullName evidence="3">Glycosyltransferase involved in cell wall biosynthesis</fullName>
    </submittedName>
</protein>